<dbReference type="NCBIfam" id="NF006826">
    <property type="entry name" value="PRK09347.1-3"/>
    <property type="match status" value="1"/>
</dbReference>
<dbReference type="OrthoDB" id="4966at2759"/>
<keyword evidence="9" id="KW-0342">GTP-binding</keyword>
<keyword evidence="6" id="KW-0547">Nucleotide-binding</keyword>
<dbReference type="Proteomes" id="UP000503462">
    <property type="component" value="Chromosome 5"/>
</dbReference>
<dbReference type="InterPro" id="IPR001474">
    <property type="entry name" value="GTP_CycHdrlase_I"/>
</dbReference>
<keyword evidence="5" id="KW-0021">Allosteric enzyme</keyword>
<dbReference type="InterPro" id="IPR043134">
    <property type="entry name" value="GTP-CH-I_N"/>
</dbReference>
<dbReference type="PANTHER" id="PTHR11109:SF7">
    <property type="entry name" value="GTP CYCLOHYDROLASE 1"/>
    <property type="match status" value="1"/>
</dbReference>
<keyword evidence="8" id="KW-0289">Folate biosynthesis</keyword>
<evidence type="ECO:0000256" key="7">
    <source>
        <dbReference type="ARBA" id="ARBA00022801"/>
    </source>
</evidence>
<dbReference type="GO" id="GO:0046656">
    <property type="term" value="P:folic acid biosynthetic process"/>
    <property type="evidence" value="ECO:0007669"/>
    <property type="project" value="UniProtKB-KW"/>
</dbReference>
<dbReference type="FunFam" id="3.30.1130.10:FF:000012">
    <property type="entry name" value="GTP cyclohydrolase 1"/>
    <property type="match status" value="1"/>
</dbReference>
<evidence type="ECO:0000256" key="6">
    <source>
        <dbReference type="ARBA" id="ARBA00022741"/>
    </source>
</evidence>
<evidence type="ECO:0000256" key="1">
    <source>
        <dbReference type="ARBA" id="ARBA00005080"/>
    </source>
</evidence>
<comment type="similarity">
    <text evidence="2">Belongs to the GTP cyclohydrolase I family.</text>
</comment>
<dbReference type="NCBIfam" id="TIGR00063">
    <property type="entry name" value="folE"/>
    <property type="match status" value="1"/>
</dbReference>
<dbReference type="GO" id="GO:0006729">
    <property type="term" value="P:tetrahydrobiopterin biosynthetic process"/>
    <property type="evidence" value="ECO:0007669"/>
    <property type="project" value="TreeGrafter"/>
</dbReference>
<comment type="pathway">
    <text evidence="1">Cofactor biosynthesis; 7,8-dihydroneopterin triphosphate biosynthesis; 7,8-dihydroneopterin triphosphate from GTP: step 1/1.</text>
</comment>
<protein>
    <recommendedName>
        <fullName evidence="4">GTP cyclohydrolase 1</fullName>
        <ecNumber evidence="3">3.5.4.16</ecNumber>
    </recommendedName>
    <alternativeName>
        <fullName evidence="10">GTP cyclohydrolase I</fullName>
    </alternativeName>
</protein>
<dbReference type="InterPro" id="IPR020602">
    <property type="entry name" value="GTP_CycHdrlase_I_dom"/>
</dbReference>
<feature type="compositionally biased region" description="Basic and acidic residues" evidence="12">
    <location>
        <begin position="28"/>
        <end position="40"/>
    </location>
</feature>
<keyword evidence="15" id="KW-1185">Reference proteome</keyword>
<organism evidence="14 15">
    <name type="scientific">Peltaster fructicola</name>
    <dbReference type="NCBI Taxonomy" id="286661"/>
    <lineage>
        <taxon>Eukaryota</taxon>
        <taxon>Fungi</taxon>
        <taxon>Dikarya</taxon>
        <taxon>Ascomycota</taxon>
        <taxon>Pezizomycotina</taxon>
        <taxon>Dothideomycetes</taxon>
        <taxon>Dothideomycetes incertae sedis</taxon>
        <taxon>Peltaster</taxon>
    </lineage>
</organism>
<reference evidence="14 15" key="1">
    <citation type="journal article" date="2016" name="Sci. Rep.">
        <title>Peltaster fructicola genome reveals evolution from an invasive phytopathogen to an ectophytic parasite.</title>
        <authorList>
            <person name="Xu C."/>
            <person name="Chen H."/>
            <person name="Gleason M.L."/>
            <person name="Xu J.R."/>
            <person name="Liu H."/>
            <person name="Zhang R."/>
            <person name="Sun G."/>
        </authorList>
    </citation>
    <scope>NUCLEOTIDE SEQUENCE [LARGE SCALE GENOMIC DNA]</scope>
    <source>
        <strain evidence="14 15">LNHT1506</strain>
    </source>
</reference>
<feature type="compositionally biased region" description="Basic and acidic residues" evidence="12">
    <location>
        <begin position="70"/>
        <end position="83"/>
    </location>
</feature>
<evidence type="ECO:0000256" key="8">
    <source>
        <dbReference type="ARBA" id="ARBA00022909"/>
    </source>
</evidence>
<dbReference type="EMBL" id="CP051143">
    <property type="protein sequence ID" value="QIX01578.1"/>
    <property type="molecule type" value="Genomic_DNA"/>
</dbReference>
<dbReference type="GO" id="GO:0046654">
    <property type="term" value="P:tetrahydrofolate biosynthetic process"/>
    <property type="evidence" value="ECO:0007669"/>
    <property type="project" value="InterPro"/>
</dbReference>
<evidence type="ECO:0000313" key="14">
    <source>
        <dbReference type="EMBL" id="QIX01578.1"/>
    </source>
</evidence>
<sequence>MASDEAFHIPIPRPRASPLINGHSPLVPEDRLEKDDHQRAFDSVQNTLGPKKEPLSLSQLSLNEPAHTNHAHDLHPSRRHFEQVQDEDVDKLRFKVAARDSRDEAPPTPLASNRSASPFVPTPGPDFEGLSWPSTGALDRLRERDSPADAQARLEKLSGAVRTILECIGEDPEREGLHGTPERYAKAMMFFTKGYEENLRDIVNNAVFHEDHDELVIVRDIDVFSLCEHHLVPFTGKMHVGYIPSRRVIGLSKIARIAEMFSRRLQVQERLTKQVALALSEVLRPQGVAVVMESTHMCMVMRGVQKSGAVTTTSCMLGAMRKRAKTREEFLSLLNRNWASSTAWSQMPLFTSFLTRL</sequence>
<dbReference type="UniPathway" id="UPA00848">
    <property type="reaction ID" value="UER00151"/>
</dbReference>
<dbReference type="Pfam" id="PF01227">
    <property type="entry name" value="GTP_cyclohydroI"/>
    <property type="match status" value="1"/>
</dbReference>
<evidence type="ECO:0000256" key="10">
    <source>
        <dbReference type="ARBA" id="ARBA00030854"/>
    </source>
</evidence>
<dbReference type="GO" id="GO:0005737">
    <property type="term" value="C:cytoplasm"/>
    <property type="evidence" value="ECO:0007669"/>
    <property type="project" value="TreeGrafter"/>
</dbReference>
<dbReference type="Gene3D" id="3.30.1130.10">
    <property type="match status" value="1"/>
</dbReference>
<evidence type="ECO:0000256" key="3">
    <source>
        <dbReference type="ARBA" id="ARBA00012715"/>
    </source>
</evidence>
<accession>A0A6H0Y411</accession>
<evidence type="ECO:0000256" key="9">
    <source>
        <dbReference type="ARBA" id="ARBA00023134"/>
    </source>
</evidence>
<dbReference type="GO" id="GO:0003934">
    <property type="term" value="F:GTP cyclohydrolase I activity"/>
    <property type="evidence" value="ECO:0007669"/>
    <property type="project" value="UniProtKB-EC"/>
</dbReference>
<keyword evidence="7" id="KW-0378">Hydrolase</keyword>
<proteinExistence type="inferred from homology"/>
<dbReference type="PROSITE" id="PS00859">
    <property type="entry name" value="GTP_CYCLOHYDROL_1_1"/>
    <property type="match status" value="1"/>
</dbReference>
<dbReference type="Gene3D" id="1.10.286.10">
    <property type="match status" value="1"/>
</dbReference>
<gene>
    <name evidence="14" type="ORF">AMS68_007095</name>
</gene>
<dbReference type="PANTHER" id="PTHR11109">
    <property type="entry name" value="GTP CYCLOHYDROLASE I"/>
    <property type="match status" value="1"/>
</dbReference>
<evidence type="ECO:0000256" key="5">
    <source>
        <dbReference type="ARBA" id="ARBA00022533"/>
    </source>
</evidence>
<dbReference type="AlphaFoldDB" id="A0A6H0Y411"/>
<feature type="domain" description="GTP cyclohydrolase I" evidence="13">
    <location>
        <begin position="159"/>
        <end position="334"/>
    </location>
</feature>
<evidence type="ECO:0000313" key="15">
    <source>
        <dbReference type="Proteomes" id="UP000503462"/>
    </source>
</evidence>
<dbReference type="InterPro" id="IPR043133">
    <property type="entry name" value="GTP-CH-I_C/QueF"/>
</dbReference>
<feature type="compositionally biased region" description="Basic and acidic residues" evidence="12">
    <location>
        <begin position="90"/>
        <end position="105"/>
    </location>
</feature>
<dbReference type="NCBIfam" id="NF006825">
    <property type="entry name" value="PRK09347.1-2"/>
    <property type="match status" value="1"/>
</dbReference>
<dbReference type="CDD" id="cd00642">
    <property type="entry name" value="GTP_cyclohydro1"/>
    <property type="match status" value="1"/>
</dbReference>
<comment type="function">
    <text evidence="11">GTP cyclohydrolase 1 is the first enzyme in the biosynthetic pathway leading to folic acid.</text>
</comment>
<evidence type="ECO:0000256" key="12">
    <source>
        <dbReference type="SAM" id="MobiDB-lite"/>
    </source>
</evidence>
<dbReference type="EC" id="3.5.4.16" evidence="3"/>
<name>A0A6H0Y411_9PEZI</name>
<dbReference type="HAMAP" id="MF_00223">
    <property type="entry name" value="FolE"/>
    <property type="match status" value="1"/>
</dbReference>
<dbReference type="InterPro" id="IPR018234">
    <property type="entry name" value="GTP_CycHdrlase_I_CS"/>
</dbReference>
<feature type="region of interest" description="Disordered" evidence="12">
    <location>
        <begin position="1"/>
        <end position="133"/>
    </location>
</feature>
<evidence type="ECO:0000259" key="13">
    <source>
        <dbReference type="Pfam" id="PF01227"/>
    </source>
</evidence>
<dbReference type="SUPFAM" id="SSF55620">
    <property type="entry name" value="Tetrahydrobiopterin biosynthesis enzymes-like"/>
    <property type="match status" value="1"/>
</dbReference>
<evidence type="ECO:0000256" key="2">
    <source>
        <dbReference type="ARBA" id="ARBA00008085"/>
    </source>
</evidence>
<dbReference type="GO" id="GO:0005525">
    <property type="term" value="F:GTP binding"/>
    <property type="evidence" value="ECO:0007669"/>
    <property type="project" value="UniProtKB-KW"/>
</dbReference>
<dbReference type="PROSITE" id="PS00860">
    <property type="entry name" value="GTP_CYCLOHYDROL_1_2"/>
    <property type="match status" value="1"/>
</dbReference>
<evidence type="ECO:0000256" key="4">
    <source>
        <dbReference type="ARBA" id="ARBA00017272"/>
    </source>
</evidence>
<dbReference type="GO" id="GO:0008270">
    <property type="term" value="F:zinc ion binding"/>
    <property type="evidence" value="ECO:0007669"/>
    <property type="project" value="TreeGrafter"/>
</dbReference>
<evidence type="ECO:0000256" key="11">
    <source>
        <dbReference type="ARBA" id="ARBA00055676"/>
    </source>
</evidence>
<dbReference type="FunFam" id="1.10.286.10:FF:000003">
    <property type="entry name" value="GTP cyclohydrolase 1"/>
    <property type="match status" value="1"/>
</dbReference>